<reference evidence="1 2" key="1">
    <citation type="journal article" date="2006" name="Science">
        <title>Phytophthora genome sequences uncover evolutionary origins and mechanisms of pathogenesis.</title>
        <authorList>
            <person name="Tyler B.M."/>
            <person name="Tripathy S."/>
            <person name="Zhang X."/>
            <person name="Dehal P."/>
            <person name="Jiang R.H."/>
            <person name="Aerts A."/>
            <person name="Arredondo F.D."/>
            <person name="Baxter L."/>
            <person name="Bensasson D."/>
            <person name="Beynon J.L."/>
            <person name="Chapman J."/>
            <person name="Damasceno C.M."/>
            <person name="Dorrance A.E."/>
            <person name="Dou D."/>
            <person name="Dickerman A.W."/>
            <person name="Dubchak I.L."/>
            <person name="Garbelotto M."/>
            <person name="Gijzen M."/>
            <person name="Gordon S.G."/>
            <person name="Govers F."/>
            <person name="Grunwald N.J."/>
            <person name="Huang W."/>
            <person name="Ivors K.L."/>
            <person name="Jones R.W."/>
            <person name="Kamoun S."/>
            <person name="Krampis K."/>
            <person name="Lamour K.H."/>
            <person name="Lee M.K."/>
            <person name="McDonald W.H."/>
            <person name="Medina M."/>
            <person name="Meijer H.J."/>
            <person name="Nordberg E.K."/>
            <person name="Maclean D.J."/>
            <person name="Ospina-Giraldo M.D."/>
            <person name="Morris P.F."/>
            <person name="Phuntumart V."/>
            <person name="Putnam N.H."/>
            <person name="Rash S."/>
            <person name="Rose J.K."/>
            <person name="Sakihama Y."/>
            <person name="Salamov A.A."/>
            <person name="Savidor A."/>
            <person name="Scheuring C.F."/>
            <person name="Smith B.M."/>
            <person name="Sobral B.W."/>
            <person name="Terry A."/>
            <person name="Torto-Alalibo T.A."/>
            <person name="Win J."/>
            <person name="Xu Z."/>
            <person name="Zhang H."/>
            <person name="Grigoriev I.V."/>
            <person name="Rokhsar D.S."/>
            <person name="Boore J.L."/>
        </authorList>
    </citation>
    <scope>NUCLEOTIDE SEQUENCE [LARGE SCALE GENOMIC DNA]</scope>
    <source>
        <strain evidence="1 2">P6497</strain>
    </source>
</reference>
<evidence type="ECO:0000313" key="2">
    <source>
        <dbReference type="Proteomes" id="UP000002640"/>
    </source>
</evidence>
<dbReference type="Proteomes" id="UP000002640">
    <property type="component" value="Unassembled WGS sequence"/>
</dbReference>
<sequence length="195" mass="21548">MTSVKGVNLWDFSAKNGLPTPPKASSCADLISALSALYKFGQYFYNSETVNFIGAAKDFIIDYSDHTRPDPTMARLLVFWINSKFSLFRNTILSEGLGAATKISAQFCRSDDKLAALRDSCQTWKPVTARIPADVYSQLPKAEDGRRLCLKYLSQAGCQFSKCSSAHFLPEALPEGARKVILERWGGLGTQFSDL</sequence>
<dbReference type="RefSeq" id="XP_009535867.1">
    <property type="nucleotide sequence ID" value="XM_009537572.1"/>
</dbReference>
<organism evidence="1 2">
    <name type="scientific">Phytophthora sojae (strain P6497)</name>
    <name type="common">Soybean stem and root rot agent</name>
    <name type="synonym">Phytophthora megasperma f. sp. glycines</name>
    <dbReference type="NCBI Taxonomy" id="1094619"/>
    <lineage>
        <taxon>Eukaryota</taxon>
        <taxon>Sar</taxon>
        <taxon>Stramenopiles</taxon>
        <taxon>Oomycota</taxon>
        <taxon>Peronosporomycetes</taxon>
        <taxon>Peronosporales</taxon>
        <taxon>Peronosporaceae</taxon>
        <taxon>Phytophthora</taxon>
    </lineage>
</organism>
<name>G5A7C9_PHYSP</name>
<proteinExistence type="predicted"/>
<dbReference type="KEGG" id="psoj:PHYSODRAFT_525956"/>
<dbReference type="GeneID" id="20660943"/>
<dbReference type="OMA" id="AYWINEK"/>
<accession>G5A7C9</accession>
<protein>
    <submittedName>
        <fullName evidence="1">Uncharacterized protein</fullName>
    </submittedName>
</protein>
<dbReference type="EMBL" id="JH159160">
    <property type="protein sequence ID" value="EGZ09234.1"/>
    <property type="molecule type" value="Genomic_DNA"/>
</dbReference>
<evidence type="ECO:0000313" key="1">
    <source>
        <dbReference type="EMBL" id="EGZ09234.1"/>
    </source>
</evidence>
<dbReference type="AlphaFoldDB" id="G5A7C9"/>
<dbReference type="InParanoid" id="G5A7C9"/>
<keyword evidence="2" id="KW-1185">Reference proteome</keyword>
<gene>
    <name evidence="1" type="ORF">PHYSODRAFT_525956</name>
</gene>